<gene>
    <name evidence="9" type="ORF">GCM10011519_04360</name>
</gene>
<keyword evidence="4 8" id="KW-1003">Cell membrane</keyword>
<evidence type="ECO:0000256" key="6">
    <source>
        <dbReference type="ARBA" id="ARBA00022989"/>
    </source>
</evidence>
<reference evidence="9" key="1">
    <citation type="journal article" date="2014" name="Int. J. Syst. Evol. Microbiol.">
        <title>Complete genome sequence of Corynebacterium casei LMG S-19264T (=DSM 44701T), isolated from a smear-ripened cheese.</title>
        <authorList>
            <consortium name="US DOE Joint Genome Institute (JGI-PGF)"/>
            <person name="Walter F."/>
            <person name="Albersmeier A."/>
            <person name="Kalinowski J."/>
            <person name="Ruckert C."/>
        </authorList>
    </citation>
    <scope>NUCLEOTIDE SEQUENCE</scope>
    <source>
        <strain evidence="9">CGMCC 1.16067</strain>
    </source>
</reference>
<dbReference type="GO" id="GO:0005886">
    <property type="term" value="C:plasma membrane"/>
    <property type="evidence" value="ECO:0007669"/>
    <property type="project" value="UniProtKB-SubCell"/>
</dbReference>
<comment type="caution">
    <text evidence="9">The sequence shown here is derived from an EMBL/GenBank/DDBJ whole genome shotgun (WGS) entry which is preliminary data.</text>
</comment>
<keyword evidence="7 8" id="KW-0472">Membrane</keyword>
<evidence type="ECO:0000256" key="5">
    <source>
        <dbReference type="ARBA" id="ARBA00022692"/>
    </source>
</evidence>
<evidence type="ECO:0000256" key="8">
    <source>
        <dbReference type="RuleBase" id="RU363041"/>
    </source>
</evidence>
<dbReference type="Proteomes" id="UP000649179">
    <property type="component" value="Unassembled WGS sequence"/>
</dbReference>
<evidence type="ECO:0000256" key="3">
    <source>
        <dbReference type="ARBA" id="ARBA00022448"/>
    </source>
</evidence>
<feature type="transmembrane region" description="Helical" evidence="8">
    <location>
        <begin position="237"/>
        <end position="256"/>
    </location>
</feature>
<comment type="similarity">
    <text evidence="2 8">Belongs to the 4-toluene sulfonate uptake permease (TSUP) (TC 2.A.102) family.</text>
</comment>
<proteinExistence type="inferred from homology"/>
<dbReference type="PANTHER" id="PTHR30269:SF0">
    <property type="entry name" value="MEMBRANE TRANSPORTER PROTEIN YFCA-RELATED"/>
    <property type="match status" value="1"/>
</dbReference>
<reference evidence="9" key="2">
    <citation type="submission" date="2020-09" db="EMBL/GenBank/DDBJ databases">
        <authorList>
            <person name="Sun Q."/>
            <person name="Zhou Y."/>
        </authorList>
    </citation>
    <scope>NUCLEOTIDE SEQUENCE</scope>
    <source>
        <strain evidence="9">CGMCC 1.16067</strain>
    </source>
</reference>
<evidence type="ECO:0000313" key="9">
    <source>
        <dbReference type="EMBL" id="GGF34011.1"/>
    </source>
</evidence>
<name>A0A917BDZ0_9ACTN</name>
<evidence type="ECO:0000256" key="1">
    <source>
        <dbReference type="ARBA" id="ARBA00004651"/>
    </source>
</evidence>
<feature type="transmembrane region" description="Helical" evidence="8">
    <location>
        <begin position="76"/>
        <end position="95"/>
    </location>
</feature>
<evidence type="ECO:0000256" key="2">
    <source>
        <dbReference type="ARBA" id="ARBA00009142"/>
    </source>
</evidence>
<feature type="transmembrane region" description="Helical" evidence="8">
    <location>
        <begin position="143"/>
        <end position="176"/>
    </location>
</feature>
<keyword evidence="5 8" id="KW-0812">Transmembrane</keyword>
<feature type="transmembrane region" description="Helical" evidence="8">
    <location>
        <begin position="102"/>
        <end position="123"/>
    </location>
</feature>
<dbReference type="InterPro" id="IPR002781">
    <property type="entry name" value="TM_pro_TauE-like"/>
</dbReference>
<evidence type="ECO:0000313" key="10">
    <source>
        <dbReference type="Proteomes" id="UP000649179"/>
    </source>
</evidence>
<dbReference type="EMBL" id="BMKQ01000001">
    <property type="protein sequence ID" value="GGF34011.1"/>
    <property type="molecule type" value="Genomic_DNA"/>
</dbReference>
<dbReference type="AlphaFoldDB" id="A0A917BDZ0"/>
<dbReference type="RefSeq" id="WP_188777834.1">
    <property type="nucleotide sequence ID" value="NZ_BMKQ01000001.1"/>
</dbReference>
<protein>
    <recommendedName>
        <fullName evidence="8">Probable membrane transporter protein</fullName>
    </recommendedName>
</protein>
<keyword evidence="3" id="KW-0813">Transport</keyword>
<comment type="subcellular location">
    <subcellularLocation>
        <location evidence="1 8">Cell membrane</location>
        <topology evidence="1 8">Multi-pass membrane protein</topology>
    </subcellularLocation>
</comment>
<feature type="transmembrane region" description="Helical" evidence="8">
    <location>
        <begin position="188"/>
        <end position="205"/>
    </location>
</feature>
<organism evidence="9 10">
    <name type="scientific">Marmoricola endophyticus</name>
    <dbReference type="NCBI Taxonomy" id="2040280"/>
    <lineage>
        <taxon>Bacteria</taxon>
        <taxon>Bacillati</taxon>
        <taxon>Actinomycetota</taxon>
        <taxon>Actinomycetes</taxon>
        <taxon>Propionibacteriales</taxon>
        <taxon>Nocardioidaceae</taxon>
        <taxon>Marmoricola</taxon>
    </lineage>
</organism>
<dbReference type="PANTHER" id="PTHR30269">
    <property type="entry name" value="TRANSMEMBRANE PROTEIN YFCA"/>
    <property type="match status" value="1"/>
</dbReference>
<keyword evidence="10" id="KW-1185">Reference proteome</keyword>
<evidence type="ECO:0000256" key="7">
    <source>
        <dbReference type="ARBA" id="ARBA00023136"/>
    </source>
</evidence>
<sequence>MISSALEAVAVLLAGVAAGTINAVVGSGTLVTFPVLLAAGLPPVTANVSNNLGLVPGSLSAVLGHRRELVGQGRRVLRYGIASLLGSVLGALLLLRLPAGAFDAVVPVLVGVGVLLVILGPPLQRRVARRKAERGGTGHENPWWLWPAVLGTGVYGGYFGAAQGVILLAMLGIGIADTVQRLNGVKNALALVANAVAAVVFLVVAEEIDWWAVLVIAVGSAIGAQLGSVVARRLPPVVFRAVIVAVGVVAIVVLLVT</sequence>
<keyword evidence="6 8" id="KW-1133">Transmembrane helix</keyword>
<dbReference type="Pfam" id="PF01925">
    <property type="entry name" value="TauE"/>
    <property type="match status" value="1"/>
</dbReference>
<dbReference type="InterPro" id="IPR052017">
    <property type="entry name" value="TSUP"/>
</dbReference>
<evidence type="ECO:0000256" key="4">
    <source>
        <dbReference type="ARBA" id="ARBA00022475"/>
    </source>
</evidence>
<feature type="transmembrane region" description="Helical" evidence="8">
    <location>
        <begin position="211"/>
        <end position="230"/>
    </location>
</feature>
<accession>A0A917BDZ0</accession>